<proteinExistence type="predicted"/>
<dbReference type="Pfam" id="PF14824">
    <property type="entry name" value="Sirohm_synth_M"/>
    <property type="match status" value="1"/>
</dbReference>
<dbReference type="GO" id="GO:0004325">
    <property type="term" value="F:ferrochelatase activity"/>
    <property type="evidence" value="ECO:0007669"/>
    <property type="project" value="InterPro"/>
</dbReference>
<evidence type="ECO:0000256" key="1">
    <source>
        <dbReference type="ARBA" id="ARBA00005010"/>
    </source>
</evidence>
<sequence length="216" mass="23598">MLYPAFIKLKGRRCLVVGGGKVAARKVKMLLACGAKVRVVSPEAVEEIAALAAAGEIDWVRRGFTAGDTAGAFLVVSATDNREVNGRVAQECAAGNILLNVVDQPEFCNFFVPAVIRRGELTVAVSTGGKSPLLARRLREKLEKIFPPAYGEFLEYLGWLRREIISQHPDAKEDFFAALIGPEVLSALERDDIAQARELVKGVYDRYRSQPPDGAR</sequence>
<dbReference type="EC" id="1.3.1.76" evidence="2"/>
<dbReference type="InterPro" id="IPR028281">
    <property type="entry name" value="Sirohaem_synthase_central"/>
</dbReference>
<dbReference type="SUPFAM" id="SSF51735">
    <property type="entry name" value="NAD(P)-binding Rossmann-fold domains"/>
    <property type="match status" value="1"/>
</dbReference>
<comment type="catalytic activity">
    <reaction evidence="6">
        <text>precorrin-2 + NAD(+) = sirohydrochlorin + NADH + 2 H(+)</text>
        <dbReference type="Rhea" id="RHEA:15613"/>
        <dbReference type="ChEBI" id="CHEBI:15378"/>
        <dbReference type="ChEBI" id="CHEBI:57540"/>
        <dbReference type="ChEBI" id="CHEBI:57945"/>
        <dbReference type="ChEBI" id="CHEBI:58351"/>
        <dbReference type="ChEBI" id="CHEBI:58827"/>
        <dbReference type="EC" id="1.3.1.76"/>
    </reaction>
</comment>
<dbReference type="Gene3D" id="1.10.8.610">
    <property type="entry name" value="SirC, precorrin-2 dehydrogenase, C-terminal helical domain-like"/>
    <property type="match status" value="1"/>
</dbReference>
<accession>A0A7C1FDF8</accession>
<dbReference type="PANTHER" id="PTHR35330:SF1">
    <property type="entry name" value="SIROHEME BIOSYNTHESIS PROTEIN MET8"/>
    <property type="match status" value="1"/>
</dbReference>
<feature type="domain" description="Siroheme synthase central" evidence="7">
    <location>
        <begin position="118"/>
        <end position="144"/>
    </location>
</feature>
<evidence type="ECO:0000256" key="2">
    <source>
        <dbReference type="ARBA" id="ARBA00012400"/>
    </source>
</evidence>
<dbReference type="AlphaFoldDB" id="A0A7C1FDF8"/>
<evidence type="ECO:0000256" key="4">
    <source>
        <dbReference type="ARBA" id="ARBA00023027"/>
    </source>
</evidence>
<keyword evidence="4" id="KW-0520">NAD</keyword>
<dbReference type="SUPFAM" id="SSF75615">
    <property type="entry name" value="Siroheme synthase middle domains-like"/>
    <property type="match status" value="1"/>
</dbReference>
<dbReference type="Pfam" id="PF13241">
    <property type="entry name" value="NAD_binding_7"/>
    <property type="match status" value="1"/>
</dbReference>
<dbReference type="InterPro" id="IPR036291">
    <property type="entry name" value="NAD(P)-bd_dom_sf"/>
</dbReference>
<evidence type="ECO:0000256" key="6">
    <source>
        <dbReference type="ARBA" id="ARBA00047561"/>
    </source>
</evidence>
<evidence type="ECO:0000313" key="8">
    <source>
        <dbReference type="EMBL" id="HDW51688.1"/>
    </source>
</evidence>
<dbReference type="UniPathway" id="UPA00262">
    <property type="reaction ID" value="UER00222"/>
</dbReference>
<evidence type="ECO:0000256" key="3">
    <source>
        <dbReference type="ARBA" id="ARBA00023002"/>
    </source>
</evidence>
<comment type="pathway">
    <text evidence="1">Porphyrin-containing compound metabolism; siroheme biosynthesis; sirohydrochlorin from precorrin-2: step 1/1.</text>
</comment>
<dbReference type="PANTHER" id="PTHR35330">
    <property type="entry name" value="SIROHEME BIOSYNTHESIS PROTEIN MET8"/>
    <property type="match status" value="1"/>
</dbReference>
<dbReference type="EMBL" id="DSMV01000182">
    <property type="protein sequence ID" value="HDW51688.1"/>
    <property type="molecule type" value="Genomic_DNA"/>
</dbReference>
<dbReference type="InterPro" id="IPR006367">
    <property type="entry name" value="Sirohaem_synthase_N"/>
</dbReference>
<dbReference type="GO" id="GO:0043115">
    <property type="term" value="F:precorrin-2 dehydrogenase activity"/>
    <property type="evidence" value="ECO:0007669"/>
    <property type="project" value="UniProtKB-EC"/>
</dbReference>
<dbReference type="InterPro" id="IPR042518">
    <property type="entry name" value="SirC_C"/>
</dbReference>
<reference evidence="8" key="1">
    <citation type="journal article" date="2020" name="mSystems">
        <title>Genome- and Community-Level Interaction Insights into Carbon Utilization and Element Cycling Functions of Hydrothermarchaeota in Hydrothermal Sediment.</title>
        <authorList>
            <person name="Zhou Z."/>
            <person name="Liu Y."/>
            <person name="Xu W."/>
            <person name="Pan J."/>
            <person name="Luo Z.H."/>
            <person name="Li M."/>
        </authorList>
    </citation>
    <scope>NUCLEOTIDE SEQUENCE [LARGE SCALE GENOMIC DNA]</scope>
    <source>
        <strain evidence="8">SpSt-301</strain>
    </source>
</reference>
<gene>
    <name evidence="8" type="ORF">ENQ35_03000</name>
</gene>
<dbReference type="NCBIfam" id="TIGR01470">
    <property type="entry name" value="cysG_Nterm"/>
    <property type="match status" value="1"/>
</dbReference>
<dbReference type="Gene3D" id="3.40.50.720">
    <property type="entry name" value="NAD(P)-binding Rossmann-like Domain"/>
    <property type="match status" value="1"/>
</dbReference>
<evidence type="ECO:0000259" key="7">
    <source>
        <dbReference type="Pfam" id="PF14824"/>
    </source>
</evidence>
<keyword evidence="3" id="KW-0560">Oxidoreductase</keyword>
<name>A0A7C1FDF8_9THEO</name>
<dbReference type="GO" id="GO:0019354">
    <property type="term" value="P:siroheme biosynthetic process"/>
    <property type="evidence" value="ECO:0007669"/>
    <property type="project" value="UniProtKB-UniPathway"/>
</dbReference>
<keyword evidence="5" id="KW-0627">Porphyrin biosynthesis</keyword>
<comment type="caution">
    <text evidence="8">The sequence shown here is derived from an EMBL/GenBank/DDBJ whole genome shotgun (WGS) entry which is preliminary data.</text>
</comment>
<evidence type="ECO:0000256" key="5">
    <source>
        <dbReference type="ARBA" id="ARBA00023244"/>
    </source>
</evidence>
<organism evidence="8">
    <name type="scientific">Ammonifex degensii</name>
    <dbReference type="NCBI Taxonomy" id="42838"/>
    <lineage>
        <taxon>Bacteria</taxon>
        <taxon>Bacillati</taxon>
        <taxon>Bacillota</taxon>
        <taxon>Clostridia</taxon>
        <taxon>Thermoanaerobacterales</taxon>
        <taxon>Thermoanaerobacteraceae</taxon>
        <taxon>Ammonifex</taxon>
    </lineage>
</organism>
<protein>
    <recommendedName>
        <fullName evidence="2">precorrin-2 dehydrogenase</fullName>
        <ecNumber evidence="2">1.3.1.76</ecNumber>
    </recommendedName>
</protein>
<dbReference type="InterPro" id="IPR028161">
    <property type="entry name" value="Met8-like"/>
</dbReference>